<name>A0A1I7ZL21_9BILA</name>
<keyword evidence="2" id="KW-0732">Signal</keyword>
<dbReference type="WBParaSite" id="L893_g27359.t1">
    <property type="protein sequence ID" value="L893_g27359.t1"/>
    <property type="gene ID" value="L893_g27359"/>
</dbReference>
<reference evidence="4" key="1">
    <citation type="submission" date="2016-11" db="UniProtKB">
        <authorList>
            <consortium name="WormBaseParasite"/>
        </authorList>
    </citation>
    <scope>IDENTIFICATION</scope>
</reference>
<accession>A0A1I7ZL21</accession>
<protein>
    <submittedName>
        <fullName evidence="4">Vegetative cell wall protein gp1-like</fullName>
    </submittedName>
</protein>
<keyword evidence="3" id="KW-1185">Reference proteome</keyword>
<evidence type="ECO:0000256" key="1">
    <source>
        <dbReference type="SAM" id="MobiDB-lite"/>
    </source>
</evidence>
<feature type="region of interest" description="Disordered" evidence="1">
    <location>
        <begin position="25"/>
        <end position="55"/>
    </location>
</feature>
<evidence type="ECO:0000313" key="3">
    <source>
        <dbReference type="Proteomes" id="UP000095287"/>
    </source>
</evidence>
<feature type="compositionally biased region" description="Low complexity" evidence="1">
    <location>
        <begin position="29"/>
        <end position="38"/>
    </location>
</feature>
<feature type="chain" id="PRO_5009313642" evidence="2">
    <location>
        <begin position="21"/>
        <end position="115"/>
    </location>
</feature>
<proteinExistence type="predicted"/>
<dbReference type="AlphaFoldDB" id="A0A1I7ZL21"/>
<evidence type="ECO:0000313" key="4">
    <source>
        <dbReference type="WBParaSite" id="L893_g27359.t1"/>
    </source>
</evidence>
<feature type="signal peptide" evidence="2">
    <location>
        <begin position="1"/>
        <end position="20"/>
    </location>
</feature>
<organism evidence="3 4">
    <name type="scientific">Steinernema glaseri</name>
    <dbReference type="NCBI Taxonomy" id="37863"/>
    <lineage>
        <taxon>Eukaryota</taxon>
        <taxon>Metazoa</taxon>
        <taxon>Ecdysozoa</taxon>
        <taxon>Nematoda</taxon>
        <taxon>Chromadorea</taxon>
        <taxon>Rhabditida</taxon>
        <taxon>Tylenchina</taxon>
        <taxon>Panagrolaimomorpha</taxon>
        <taxon>Strongyloidoidea</taxon>
        <taxon>Steinernematidae</taxon>
        <taxon>Steinernema</taxon>
    </lineage>
</organism>
<feature type="compositionally biased region" description="Pro residues" evidence="1">
    <location>
        <begin position="39"/>
        <end position="55"/>
    </location>
</feature>
<evidence type="ECO:0000256" key="2">
    <source>
        <dbReference type="SAM" id="SignalP"/>
    </source>
</evidence>
<dbReference type="Proteomes" id="UP000095287">
    <property type="component" value="Unplaced"/>
</dbReference>
<sequence length="115" mass="12051">MGVTVQAYLLLLVATFVAQAADEPTTTRAPGLPGLPTVPTAPTPPLAPTLPPLPTLPTLPTLPPAIPVTLPPLPTLPALLAPPNGSAAVINLTRSGNDTENQLMEFEYIRMRYKP</sequence>